<proteinExistence type="inferred from homology"/>
<feature type="transmembrane region" description="Helical" evidence="5">
    <location>
        <begin position="66"/>
        <end position="85"/>
    </location>
</feature>
<feature type="transmembrane region" description="Helical" evidence="5">
    <location>
        <begin position="242"/>
        <end position="260"/>
    </location>
</feature>
<feature type="transmembrane region" description="Helical" evidence="5">
    <location>
        <begin position="105"/>
        <end position="131"/>
    </location>
</feature>
<dbReference type="EMBL" id="JBITGY010000002">
    <property type="protein sequence ID" value="MFI6497684.1"/>
    <property type="molecule type" value="Genomic_DNA"/>
</dbReference>
<evidence type="ECO:0000256" key="1">
    <source>
        <dbReference type="ARBA" id="ARBA00004141"/>
    </source>
</evidence>
<evidence type="ECO:0000259" key="6">
    <source>
        <dbReference type="PROSITE" id="PS51012"/>
    </source>
</evidence>
<evidence type="ECO:0000256" key="5">
    <source>
        <dbReference type="RuleBase" id="RU361157"/>
    </source>
</evidence>
<name>A0ABW7YQU9_9ACTN</name>
<organism evidence="7 8">
    <name type="scientific">Nonomuraea typhae</name>
    <dbReference type="NCBI Taxonomy" id="2603600"/>
    <lineage>
        <taxon>Bacteria</taxon>
        <taxon>Bacillati</taxon>
        <taxon>Actinomycetota</taxon>
        <taxon>Actinomycetes</taxon>
        <taxon>Streptosporangiales</taxon>
        <taxon>Streptosporangiaceae</taxon>
        <taxon>Nonomuraea</taxon>
    </lineage>
</organism>
<evidence type="ECO:0000256" key="2">
    <source>
        <dbReference type="ARBA" id="ARBA00022692"/>
    </source>
</evidence>
<dbReference type="PROSITE" id="PS51012">
    <property type="entry name" value="ABC_TM2"/>
    <property type="match status" value="1"/>
</dbReference>
<keyword evidence="4 5" id="KW-0472">Membrane</keyword>
<protein>
    <recommendedName>
        <fullName evidence="5">Transport permease protein</fullName>
    </recommendedName>
</protein>
<sequence>MNPVAHAVRLGLARGWIEFRHGLTSSTDIYFNAFIAIAFVVVLYFQREVTLPGTNLSLSAATLPGMLALLVVVGGLAGTVGTLSVEREDGTLLRAKALPHGMTGYLVGKIIVTSAGGLVTMLIVLVAGLVMVPAIRQPGAGEWTLFAGTVALGLLAMLPWGAVIGSLISNPQAAGGLSMLSISLLTTTSGIFYPITSMPEWLQVVSQIFPLYWLALGMRAALAPDGAVAAEIGQSWREFETLGVLGLWALAGLLLAPPILRRMARRESGSAVQQRRERAIQRVG</sequence>
<dbReference type="Proteomes" id="UP001612741">
    <property type="component" value="Unassembled WGS sequence"/>
</dbReference>
<dbReference type="PANTHER" id="PTHR43229">
    <property type="entry name" value="NODULATION PROTEIN J"/>
    <property type="match status" value="1"/>
</dbReference>
<evidence type="ECO:0000313" key="8">
    <source>
        <dbReference type="Proteomes" id="UP001612741"/>
    </source>
</evidence>
<keyword evidence="3 5" id="KW-1133">Transmembrane helix</keyword>
<feature type="transmembrane region" description="Helical" evidence="5">
    <location>
        <begin position="143"/>
        <end position="168"/>
    </location>
</feature>
<feature type="transmembrane region" description="Helical" evidence="5">
    <location>
        <begin position="174"/>
        <end position="194"/>
    </location>
</feature>
<dbReference type="InterPro" id="IPR051784">
    <property type="entry name" value="Nod_factor_ABC_transporter"/>
</dbReference>
<keyword evidence="5" id="KW-0813">Transport</keyword>
<comment type="subcellular location">
    <subcellularLocation>
        <location evidence="5">Cell membrane</location>
        <topology evidence="5">Multi-pass membrane protein</topology>
    </subcellularLocation>
    <subcellularLocation>
        <location evidence="1">Membrane</location>
        <topology evidence="1">Multi-pass membrane protein</topology>
    </subcellularLocation>
</comment>
<dbReference type="InterPro" id="IPR047817">
    <property type="entry name" value="ABC2_TM_bact-type"/>
</dbReference>
<dbReference type="Pfam" id="PF01061">
    <property type="entry name" value="ABC2_membrane"/>
    <property type="match status" value="1"/>
</dbReference>
<evidence type="ECO:0000256" key="3">
    <source>
        <dbReference type="ARBA" id="ARBA00022989"/>
    </source>
</evidence>
<dbReference type="RefSeq" id="WP_397080684.1">
    <property type="nucleotide sequence ID" value="NZ_JBITGY010000002.1"/>
</dbReference>
<comment type="caution">
    <text evidence="7">The sequence shown here is derived from an EMBL/GenBank/DDBJ whole genome shotgun (WGS) entry which is preliminary data.</text>
</comment>
<comment type="similarity">
    <text evidence="5">Belongs to the ABC-2 integral membrane protein family.</text>
</comment>
<dbReference type="PANTHER" id="PTHR43229:SF2">
    <property type="entry name" value="NODULATION PROTEIN J"/>
    <property type="match status" value="1"/>
</dbReference>
<keyword evidence="2 5" id="KW-0812">Transmembrane</keyword>
<accession>A0ABW7YQU9</accession>
<gene>
    <name evidence="7" type="ORF">ACIBG2_09880</name>
</gene>
<evidence type="ECO:0000256" key="4">
    <source>
        <dbReference type="ARBA" id="ARBA00023136"/>
    </source>
</evidence>
<feature type="transmembrane region" description="Helical" evidence="5">
    <location>
        <begin position="29"/>
        <end position="45"/>
    </location>
</feature>
<keyword evidence="8" id="KW-1185">Reference proteome</keyword>
<feature type="domain" description="ABC transmembrane type-2" evidence="6">
    <location>
        <begin position="27"/>
        <end position="263"/>
    </location>
</feature>
<dbReference type="InterPro" id="IPR013525">
    <property type="entry name" value="ABC2_TM"/>
</dbReference>
<keyword evidence="5" id="KW-1003">Cell membrane</keyword>
<evidence type="ECO:0000313" key="7">
    <source>
        <dbReference type="EMBL" id="MFI6497684.1"/>
    </source>
</evidence>
<reference evidence="7 8" key="1">
    <citation type="submission" date="2024-10" db="EMBL/GenBank/DDBJ databases">
        <title>The Natural Products Discovery Center: Release of the First 8490 Sequenced Strains for Exploring Actinobacteria Biosynthetic Diversity.</title>
        <authorList>
            <person name="Kalkreuter E."/>
            <person name="Kautsar S.A."/>
            <person name="Yang D."/>
            <person name="Bader C.D."/>
            <person name="Teijaro C.N."/>
            <person name="Fluegel L."/>
            <person name="Davis C.M."/>
            <person name="Simpson J.R."/>
            <person name="Lauterbach L."/>
            <person name="Steele A.D."/>
            <person name="Gui C."/>
            <person name="Meng S."/>
            <person name="Li G."/>
            <person name="Viehrig K."/>
            <person name="Ye F."/>
            <person name="Su P."/>
            <person name="Kiefer A.F."/>
            <person name="Nichols A."/>
            <person name="Cepeda A.J."/>
            <person name="Yan W."/>
            <person name="Fan B."/>
            <person name="Jiang Y."/>
            <person name="Adhikari A."/>
            <person name="Zheng C.-J."/>
            <person name="Schuster L."/>
            <person name="Cowan T.M."/>
            <person name="Smanski M.J."/>
            <person name="Chevrette M.G."/>
            <person name="De Carvalho L.P.S."/>
            <person name="Shen B."/>
        </authorList>
    </citation>
    <scope>NUCLEOTIDE SEQUENCE [LARGE SCALE GENOMIC DNA]</scope>
    <source>
        <strain evidence="7 8">NPDC050545</strain>
    </source>
</reference>